<keyword evidence="1" id="KW-1133">Transmembrane helix</keyword>
<reference evidence="2" key="1">
    <citation type="submission" date="2025-08" db="UniProtKB">
        <authorList>
            <consortium name="Ensembl"/>
        </authorList>
    </citation>
    <scope>IDENTIFICATION</scope>
</reference>
<protein>
    <submittedName>
        <fullName evidence="2">Uncharacterized protein</fullName>
    </submittedName>
</protein>
<keyword evidence="1" id="KW-0812">Transmembrane</keyword>
<dbReference type="Proteomes" id="UP000472275">
    <property type="component" value="Chromosome 26"/>
</dbReference>
<keyword evidence="3" id="KW-1185">Reference proteome</keyword>
<name>A0A663FI43_AQUCH</name>
<evidence type="ECO:0000313" key="2">
    <source>
        <dbReference type="Ensembl" id="ENSACCP00020023362.1"/>
    </source>
</evidence>
<evidence type="ECO:0000256" key="1">
    <source>
        <dbReference type="SAM" id="Phobius"/>
    </source>
</evidence>
<organism evidence="2 3">
    <name type="scientific">Aquila chrysaetos chrysaetos</name>
    <dbReference type="NCBI Taxonomy" id="223781"/>
    <lineage>
        <taxon>Eukaryota</taxon>
        <taxon>Metazoa</taxon>
        <taxon>Chordata</taxon>
        <taxon>Craniata</taxon>
        <taxon>Vertebrata</taxon>
        <taxon>Euteleostomi</taxon>
        <taxon>Archelosauria</taxon>
        <taxon>Archosauria</taxon>
        <taxon>Dinosauria</taxon>
        <taxon>Saurischia</taxon>
        <taxon>Theropoda</taxon>
        <taxon>Coelurosauria</taxon>
        <taxon>Aves</taxon>
        <taxon>Neognathae</taxon>
        <taxon>Neoaves</taxon>
        <taxon>Telluraves</taxon>
        <taxon>Accipitrimorphae</taxon>
        <taxon>Accipitriformes</taxon>
        <taxon>Accipitridae</taxon>
        <taxon>Accipitrinae</taxon>
        <taxon>Aquila</taxon>
    </lineage>
</organism>
<evidence type="ECO:0000313" key="3">
    <source>
        <dbReference type="Proteomes" id="UP000472275"/>
    </source>
</evidence>
<keyword evidence="1" id="KW-0472">Membrane</keyword>
<feature type="transmembrane region" description="Helical" evidence="1">
    <location>
        <begin position="30"/>
        <end position="50"/>
    </location>
</feature>
<dbReference type="AlphaFoldDB" id="A0A663FI43"/>
<dbReference type="Ensembl" id="ENSACCT00020024393.1">
    <property type="protein sequence ID" value="ENSACCP00020023362.1"/>
    <property type="gene ID" value="ENSACCG00020016040.1"/>
</dbReference>
<dbReference type="InParanoid" id="A0A663FI43"/>
<sequence length="82" mass="9736">MHNFIFKICFSSSYNNLRFHEQLQTGHSMIFQNVLTFLGFQFIIFFYRYCNFFNGFQHIIDMKKTLNSSFGNTGRQIGENTG</sequence>
<reference evidence="2" key="2">
    <citation type="submission" date="2025-09" db="UniProtKB">
        <authorList>
            <consortium name="Ensembl"/>
        </authorList>
    </citation>
    <scope>IDENTIFICATION</scope>
</reference>
<accession>A0A663FI43</accession>
<proteinExistence type="predicted"/>